<feature type="transmembrane region" description="Helical" evidence="2">
    <location>
        <begin position="56"/>
        <end position="73"/>
    </location>
</feature>
<feature type="compositionally biased region" description="Basic and acidic residues" evidence="1">
    <location>
        <begin position="8"/>
        <end position="23"/>
    </location>
</feature>
<dbReference type="EMBL" id="JAWDJX010000021">
    <property type="protein sequence ID" value="KAK3052282.1"/>
    <property type="molecule type" value="Genomic_DNA"/>
</dbReference>
<protein>
    <submittedName>
        <fullName evidence="3">Uncharacterized protein</fullName>
    </submittedName>
</protein>
<accession>A0AAJ0GBK6</accession>
<feature type="transmembrane region" description="Helical" evidence="2">
    <location>
        <begin position="30"/>
        <end position="49"/>
    </location>
</feature>
<proteinExistence type="predicted"/>
<dbReference type="AlphaFoldDB" id="A0AAJ0GBK6"/>
<feature type="transmembrane region" description="Helical" evidence="2">
    <location>
        <begin position="114"/>
        <end position="135"/>
    </location>
</feature>
<keyword evidence="2" id="KW-0812">Transmembrane</keyword>
<keyword evidence="2" id="KW-1133">Transmembrane helix</keyword>
<feature type="region of interest" description="Disordered" evidence="1">
    <location>
        <begin position="309"/>
        <end position="336"/>
    </location>
</feature>
<comment type="caution">
    <text evidence="3">The sequence shown here is derived from an EMBL/GenBank/DDBJ whole genome shotgun (WGS) entry which is preliminary data.</text>
</comment>
<name>A0AAJ0GBK6_9PEZI</name>
<dbReference type="Proteomes" id="UP001271007">
    <property type="component" value="Unassembled WGS sequence"/>
</dbReference>
<evidence type="ECO:0000313" key="3">
    <source>
        <dbReference type="EMBL" id="KAK3052282.1"/>
    </source>
</evidence>
<gene>
    <name evidence="3" type="ORF">LTR09_006492</name>
</gene>
<evidence type="ECO:0000313" key="4">
    <source>
        <dbReference type="Proteomes" id="UP001271007"/>
    </source>
</evidence>
<feature type="region of interest" description="Disordered" evidence="1">
    <location>
        <begin position="262"/>
        <end position="295"/>
    </location>
</feature>
<evidence type="ECO:0000256" key="1">
    <source>
        <dbReference type="SAM" id="MobiDB-lite"/>
    </source>
</evidence>
<keyword evidence="2" id="KW-0472">Membrane</keyword>
<evidence type="ECO:0000256" key="2">
    <source>
        <dbReference type="SAM" id="Phobius"/>
    </source>
</evidence>
<feature type="region of interest" description="Disordered" evidence="1">
    <location>
        <begin position="1"/>
        <end position="28"/>
    </location>
</feature>
<organism evidence="3 4">
    <name type="scientific">Extremus antarcticus</name>
    <dbReference type="NCBI Taxonomy" id="702011"/>
    <lineage>
        <taxon>Eukaryota</taxon>
        <taxon>Fungi</taxon>
        <taxon>Dikarya</taxon>
        <taxon>Ascomycota</taxon>
        <taxon>Pezizomycotina</taxon>
        <taxon>Dothideomycetes</taxon>
        <taxon>Dothideomycetidae</taxon>
        <taxon>Mycosphaerellales</taxon>
        <taxon>Extremaceae</taxon>
        <taxon>Extremus</taxon>
    </lineage>
</organism>
<sequence>MTAAPIMSRDKKVGPQKRQDASKDGSTSPIGPVSALLYAFAAVCLLVLFPHQTRPWLYSGCAPLTLLILYGSATRAHAFQSTPPGTSPWSTLAFLNIVYLVTSTSRLQYHCFQVVCWPCIGVTILLLSPTAANVARRVFRKVLTRGHFVQDRIAAFNPPALHLDMGMQGLVVVRGWTFEMSSLTVVAHGVEVAFNITEKMHIALYCDEIVIRIFRGVNINPVHGVLKQEQFEIDLKNLKQPEIDEDGKEPLESTNYAFDDVDYCGPENIPPESDKKIGPGASRKATGPTADSRAQDRYDGILRRIQATSPVQQSIDEAGGAPSDDAEPLEHQKHRASTCERLENVLSVPHRPRRSIKISSIFDLIPTWLRRLFARTPFLLRLILMPVSYLHPTKIAVVAISASGSWLADLLKEKVYSKYSEDRDDIKQLEQSVTDWMIDATFCLDLADIQGLAQVSIRSSQDIVASCSCASGAVMRAEPKTGEVAPALRVEGGDATITLPSYLLPVHEHLLPPKPDSDSEEDTATIELSTHLSFPAILDSTMVDFVAELVDSAIVMQIEDVDGEDAQKSSTSGNALKRAQAKVAGQAQDVRDAIKKGMKKAAFSASNADQIAKLVRTIAQKLETMQGDVGYSGSMSVPLAGFHADGELPKKLLS</sequence>
<keyword evidence="4" id="KW-1185">Reference proteome</keyword>
<feature type="transmembrane region" description="Helical" evidence="2">
    <location>
        <begin position="85"/>
        <end position="102"/>
    </location>
</feature>
<reference evidence="3" key="1">
    <citation type="submission" date="2023-04" db="EMBL/GenBank/DDBJ databases">
        <title>Black Yeasts Isolated from many extreme environments.</title>
        <authorList>
            <person name="Coleine C."/>
            <person name="Stajich J.E."/>
            <person name="Selbmann L."/>
        </authorList>
    </citation>
    <scope>NUCLEOTIDE SEQUENCE</scope>
    <source>
        <strain evidence="3">CCFEE 5312</strain>
    </source>
</reference>